<dbReference type="Pfam" id="PF13927">
    <property type="entry name" value="Ig_3"/>
    <property type="match status" value="1"/>
</dbReference>
<organism evidence="2 3">
    <name type="scientific">Ophiophagus hannah</name>
    <name type="common">King cobra</name>
    <name type="synonym">Naja hannah</name>
    <dbReference type="NCBI Taxonomy" id="8665"/>
    <lineage>
        <taxon>Eukaryota</taxon>
        <taxon>Metazoa</taxon>
        <taxon>Chordata</taxon>
        <taxon>Craniata</taxon>
        <taxon>Vertebrata</taxon>
        <taxon>Euteleostomi</taxon>
        <taxon>Lepidosauria</taxon>
        <taxon>Squamata</taxon>
        <taxon>Bifurcata</taxon>
        <taxon>Unidentata</taxon>
        <taxon>Episquamata</taxon>
        <taxon>Toxicofera</taxon>
        <taxon>Serpentes</taxon>
        <taxon>Colubroidea</taxon>
        <taxon>Elapidae</taxon>
        <taxon>Elapinae</taxon>
        <taxon>Ophiophagus</taxon>
    </lineage>
</organism>
<dbReference type="PROSITE" id="PS50835">
    <property type="entry name" value="IG_LIKE"/>
    <property type="match status" value="1"/>
</dbReference>
<dbReference type="AlphaFoldDB" id="V8P1R0"/>
<dbReference type="Gene3D" id="2.60.40.10">
    <property type="entry name" value="Immunoglobulins"/>
    <property type="match status" value="1"/>
</dbReference>
<evidence type="ECO:0000313" key="3">
    <source>
        <dbReference type="Proteomes" id="UP000018936"/>
    </source>
</evidence>
<reference evidence="2 3" key="1">
    <citation type="journal article" date="2013" name="Proc. Natl. Acad. Sci. U.S.A.">
        <title>The king cobra genome reveals dynamic gene evolution and adaptation in the snake venom system.</title>
        <authorList>
            <person name="Vonk F.J."/>
            <person name="Casewell N.R."/>
            <person name="Henkel C.V."/>
            <person name="Heimberg A.M."/>
            <person name="Jansen H.J."/>
            <person name="McCleary R.J."/>
            <person name="Kerkkamp H.M."/>
            <person name="Vos R.A."/>
            <person name="Guerreiro I."/>
            <person name="Calvete J.J."/>
            <person name="Wuster W."/>
            <person name="Woods A.E."/>
            <person name="Logan J.M."/>
            <person name="Harrison R.A."/>
            <person name="Castoe T.A."/>
            <person name="de Koning A.P."/>
            <person name="Pollock D.D."/>
            <person name="Yandell M."/>
            <person name="Calderon D."/>
            <person name="Renjifo C."/>
            <person name="Currier R.B."/>
            <person name="Salgado D."/>
            <person name="Pla D."/>
            <person name="Sanz L."/>
            <person name="Hyder A.S."/>
            <person name="Ribeiro J.M."/>
            <person name="Arntzen J.W."/>
            <person name="van den Thillart G.E."/>
            <person name="Boetzer M."/>
            <person name="Pirovano W."/>
            <person name="Dirks R.P."/>
            <person name="Spaink H.P."/>
            <person name="Duboule D."/>
            <person name="McGlinn E."/>
            <person name="Kini R.M."/>
            <person name="Richardson M.K."/>
        </authorList>
    </citation>
    <scope>NUCLEOTIDE SEQUENCE</scope>
    <source>
        <tissue evidence="2">Blood</tissue>
    </source>
</reference>
<keyword evidence="3" id="KW-1185">Reference proteome</keyword>
<evidence type="ECO:0000259" key="1">
    <source>
        <dbReference type="PROSITE" id="PS50835"/>
    </source>
</evidence>
<gene>
    <name evidence="2" type="ORF">L345_05971</name>
</gene>
<protein>
    <recommendedName>
        <fullName evidence="1">Ig-like domain-containing protein</fullName>
    </recommendedName>
</protein>
<feature type="non-terminal residue" evidence="2">
    <location>
        <position position="1"/>
    </location>
</feature>
<dbReference type="EMBL" id="AZIM01001067">
    <property type="protein sequence ID" value="ETE68235.1"/>
    <property type="molecule type" value="Genomic_DNA"/>
</dbReference>
<dbReference type="InterPro" id="IPR007110">
    <property type="entry name" value="Ig-like_dom"/>
</dbReference>
<sequence>MVPPQIINISSDITINEGSSVTLLCLAFGRPEPTVTWKHLSSKAGQRKVVQSDEIAFGAVAMHHLSVLTSSSPWREGNDWKISALRKHTDLIRQPPPRDILDCTFSNLFLVALLPEFKMFSKRLEFSLLYSVLKELCSSSSILFPTYQSPGLQQKEVSL</sequence>
<dbReference type="Proteomes" id="UP000018936">
    <property type="component" value="Unassembled WGS sequence"/>
</dbReference>
<name>V8P1R0_OPHHA</name>
<dbReference type="InterPro" id="IPR013783">
    <property type="entry name" value="Ig-like_fold"/>
</dbReference>
<dbReference type="SUPFAM" id="SSF48726">
    <property type="entry name" value="Immunoglobulin"/>
    <property type="match status" value="1"/>
</dbReference>
<dbReference type="OrthoDB" id="6159398at2759"/>
<accession>V8P1R0</accession>
<evidence type="ECO:0000313" key="2">
    <source>
        <dbReference type="EMBL" id="ETE68235.1"/>
    </source>
</evidence>
<dbReference type="InterPro" id="IPR036179">
    <property type="entry name" value="Ig-like_dom_sf"/>
</dbReference>
<feature type="domain" description="Ig-like" evidence="1">
    <location>
        <begin position="4"/>
        <end position="37"/>
    </location>
</feature>
<proteinExistence type="predicted"/>
<comment type="caution">
    <text evidence="2">The sequence shown here is derived from an EMBL/GenBank/DDBJ whole genome shotgun (WGS) entry which is preliminary data.</text>
</comment>